<reference evidence="1" key="1">
    <citation type="journal article" date="2015" name="Nature">
        <title>Complex archaea that bridge the gap between prokaryotes and eukaryotes.</title>
        <authorList>
            <person name="Spang A."/>
            <person name="Saw J.H."/>
            <person name="Jorgensen S.L."/>
            <person name="Zaremba-Niedzwiedzka K."/>
            <person name="Martijn J."/>
            <person name="Lind A.E."/>
            <person name="van Eijk R."/>
            <person name="Schleper C."/>
            <person name="Guy L."/>
            <person name="Ettema T.J."/>
        </authorList>
    </citation>
    <scope>NUCLEOTIDE SEQUENCE</scope>
</reference>
<gene>
    <name evidence="1" type="ORF">LCGC14_2694740</name>
</gene>
<evidence type="ECO:0000313" key="1">
    <source>
        <dbReference type="EMBL" id="KKK93250.1"/>
    </source>
</evidence>
<name>A0A0F9A505_9ZZZZ</name>
<organism evidence="1">
    <name type="scientific">marine sediment metagenome</name>
    <dbReference type="NCBI Taxonomy" id="412755"/>
    <lineage>
        <taxon>unclassified sequences</taxon>
        <taxon>metagenomes</taxon>
        <taxon>ecological metagenomes</taxon>
    </lineage>
</organism>
<accession>A0A0F9A505</accession>
<proteinExistence type="predicted"/>
<dbReference type="AlphaFoldDB" id="A0A0F9A505"/>
<sequence>MILEVYYCPLCSCQTTHEYKQSSEDKQRQLWKCTICDSYLDITIGNFTISFLGDYDPNVTRKIKKRSEVIEFREYHNTKIGLKD</sequence>
<comment type="caution">
    <text evidence="1">The sequence shown here is derived from an EMBL/GenBank/DDBJ whole genome shotgun (WGS) entry which is preliminary data.</text>
</comment>
<protein>
    <submittedName>
        <fullName evidence="1">Uncharacterized protein</fullName>
    </submittedName>
</protein>
<dbReference type="EMBL" id="LAZR01047853">
    <property type="protein sequence ID" value="KKK93250.1"/>
    <property type="molecule type" value="Genomic_DNA"/>
</dbReference>